<evidence type="ECO:0000313" key="2">
    <source>
        <dbReference type="EMBL" id="GEM48662.1"/>
    </source>
</evidence>
<feature type="compositionally biased region" description="Basic and acidic residues" evidence="1">
    <location>
        <begin position="78"/>
        <end position="88"/>
    </location>
</feature>
<gene>
    <name evidence="2" type="ORF">DC3_42970</name>
</gene>
<sequence>MKRIPRPEWLTPELEAQILALKAEHPNLGRYRIVGLGISHRKARVVLEWLSGQVQFDDAAAPAGAQITAEPGNTVRAPDPDPKRPEGFSEVKEADGKAWIHDAPYIYDAQTDTYYTFLRSANCTLKVPGEKHRAMKAAYSNWDGAPQTINQICVLYQIPRSWFIEYKARHGWTHDSDPFTNEEVLSKDVDGLVDDALLQKRLAIAQRFQAQSIEQDRKDANKYRQLETMVIQPLLDHLSSSVPKYEVPRLNLKPARKPYCLVIPPYDLHFGKGAWIDETGTHYSRDEAAKLLTEKTSELLDLASVHGRPDKVIFPVGSDFFNSDNYFGGTTKGTPQDNDGTAVRILTEGCELLANTADLVRQVCKDVEFLEVRGNHDYNSTISGLLYLRAWFRNTKGVTFQTHHRDRVYTVYGLNLMGFTHGDGAKIKELPALMAGEAREAWGRTLHRVWYTGHLHEEKSGNPGGVLWYQIPSLSGVDRWHDKKGYTLARRAMQAFMLDQEKGPRAVFTAPVLEGQPA</sequence>
<accession>A0A511N732</accession>
<dbReference type="InterPro" id="IPR029052">
    <property type="entry name" value="Metallo-depent_PP-like"/>
</dbReference>
<dbReference type="AlphaFoldDB" id="A0A511N732"/>
<name>A0A511N732_DEIC1</name>
<dbReference type="EMBL" id="BJXB01000023">
    <property type="protein sequence ID" value="GEM48662.1"/>
    <property type="molecule type" value="Genomic_DNA"/>
</dbReference>
<proteinExistence type="predicted"/>
<protein>
    <submittedName>
        <fullName evidence="2">Uncharacterized protein</fullName>
    </submittedName>
</protein>
<dbReference type="RefSeq" id="WP_146887925.1">
    <property type="nucleotide sequence ID" value="NZ_BJXB01000023.1"/>
</dbReference>
<dbReference type="Proteomes" id="UP000321306">
    <property type="component" value="Unassembled WGS sequence"/>
</dbReference>
<feature type="region of interest" description="Disordered" evidence="1">
    <location>
        <begin position="62"/>
        <end position="88"/>
    </location>
</feature>
<comment type="caution">
    <text evidence="2">The sequence shown here is derived from an EMBL/GenBank/DDBJ whole genome shotgun (WGS) entry which is preliminary data.</text>
</comment>
<dbReference type="SUPFAM" id="SSF56300">
    <property type="entry name" value="Metallo-dependent phosphatases"/>
    <property type="match status" value="1"/>
</dbReference>
<evidence type="ECO:0000256" key="1">
    <source>
        <dbReference type="SAM" id="MobiDB-lite"/>
    </source>
</evidence>
<dbReference type="OrthoDB" id="9808317at2"/>
<evidence type="ECO:0000313" key="3">
    <source>
        <dbReference type="Proteomes" id="UP000321306"/>
    </source>
</evidence>
<organism evidence="2 3">
    <name type="scientific">Deinococcus cellulosilyticus (strain DSM 18568 / NBRC 106333 / KACC 11606 / 5516J-15)</name>
    <dbReference type="NCBI Taxonomy" id="1223518"/>
    <lineage>
        <taxon>Bacteria</taxon>
        <taxon>Thermotogati</taxon>
        <taxon>Deinococcota</taxon>
        <taxon>Deinococci</taxon>
        <taxon>Deinococcales</taxon>
        <taxon>Deinococcaceae</taxon>
        <taxon>Deinococcus</taxon>
    </lineage>
</organism>
<reference evidence="2 3" key="1">
    <citation type="submission" date="2019-07" db="EMBL/GenBank/DDBJ databases">
        <title>Whole genome shotgun sequence of Deinococcus cellulosilyticus NBRC 106333.</title>
        <authorList>
            <person name="Hosoyama A."/>
            <person name="Uohara A."/>
            <person name="Ohji S."/>
            <person name="Ichikawa N."/>
        </authorList>
    </citation>
    <scope>NUCLEOTIDE SEQUENCE [LARGE SCALE GENOMIC DNA]</scope>
    <source>
        <strain evidence="2 3">NBRC 106333</strain>
    </source>
</reference>
<keyword evidence="3" id="KW-1185">Reference proteome</keyword>